<comment type="subcellular location">
    <subcellularLocation>
        <location evidence="1 14">Cell outer membrane</location>
        <topology evidence="1 14">Multi-pass membrane protein</topology>
    </subcellularLocation>
</comment>
<dbReference type="Gene3D" id="2.170.130.10">
    <property type="entry name" value="TonB-dependent receptor, plug domain"/>
    <property type="match status" value="1"/>
</dbReference>
<dbReference type="Proteomes" id="UP000019464">
    <property type="component" value="Unassembled WGS sequence"/>
</dbReference>
<dbReference type="NCBIfam" id="TIGR01783">
    <property type="entry name" value="TonB-siderophor"/>
    <property type="match status" value="1"/>
</dbReference>
<feature type="chain" id="PRO_5004932756" evidence="16">
    <location>
        <begin position="32"/>
        <end position="729"/>
    </location>
</feature>
<evidence type="ECO:0000256" key="14">
    <source>
        <dbReference type="PROSITE-ProRule" id="PRU01360"/>
    </source>
</evidence>
<evidence type="ECO:0000313" key="19">
    <source>
        <dbReference type="EMBL" id="EXJ11992.1"/>
    </source>
</evidence>
<dbReference type="EMBL" id="AONB01000003">
    <property type="protein sequence ID" value="EXJ11992.1"/>
    <property type="molecule type" value="Genomic_DNA"/>
</dbReference>
<reference evidence="19 20" key="2">
    <citation type="journal article" date="2015" name="Syst. Appl. Microbiol.">
        <title>Nitrincola nitratireducens sp. nov. isolated from a haloalkaline crater lake.</title>
        <authorList>
            <person name="Singh A."/>
            <person name="Vaidya B."/>
            <person name="Tanuku N.R."/>
            <person name="Pinnaka A.K."/>
        </authorList>
    </citation>
    <scope>NUCLEOTIDE SEQUENCE [LARGE SCALE GENOMIC DNA]</scope>
    <source>
        <strain evidence="19 20">AK23</strain>
    </source>
</reference>
<keyword evidence="5" id="KW-0410">Iron transport</keyword>
<feature type="domain" description="TonB-dependent receptor-like beta-barrel" evidence="17">
    <location>
        <begin position="240"/>
        <end position="702"/>
    </location>
</feature>
<dbReference type="GO" id="GO:0009279">
    <property type="term" value="C:cell outer membrane"/>
    <property type="evidence" value="ECO:0007669"/>
    <property type="project" value="UniProtKB-SubCell"/>
</dbReference>
<proteinExistence type="inferred from homology"/>
<reference evidence="20" key="1">
    <citation type="submission" date="2012-11" db="EMBL/GenBank/DDBJ databases">
        <authorList>
            <person name="Singh A."/>
            <person name="Pinnaka A.K."/>
            <person name="Vaidya B."/>
        </authorList>
    </citation>
    <scope>NUCLEOTIDE SEQUENCE [LARGE SCALE GENOMIC DNA]</scope>
    <source>
        <strain evidence="20">AK23</strain>
    </source>
</reference>
<gene>
    <name evidence="19" type="primary">fiu_2</name>
    <name evidence="19" type="ORF">D791_00874</name>
</gene>
<keyword evidence="6 14" id="KW-0812">Transmembrane</keyword>
<evidence type="ECO:0000256" key="7">
    <source>
        <dbReference type="ARBA" id="ARBA00022729"/>
    </source>
</evidence>
<keyword evidence="13 14" id="KW-0998">Cell outer membrane</keyword>
<evidence type="ECO:0000256" key="15">
    <source>
        <dbReference type="RuleBase" id="RU003357"/>
    </source>
</evidence>
<evidence type="ECO:0000256" key="9">
    <source>
        <dbReference type="ARBA" id="ARBA00023065"/>
    </source>
</evidence>
<evidence type="ECO:0000256" key="2">
    <source>
        <dbReference type="ARBA" id="ARBA00009810"/>
    </source>
</evidence>
<evidence type="ECO:0000256" key="1">
    <source>
        <dbReference type="ARBA" id="ARBA00004571"/>
    </source>
</evidence>
<dbReference type="GO" id="GO:0015891">
    <property type="term" value="P:siderophore transport"/>
    <property type="evidence" value="ECO:0007669"/>
    <property type="project" value="InterPro"/>
</dbReference>
<keyword evidence="9" id="KW-0406">Ion transport</keyword>
<evidence type="ECO:0000256" key="6">
    <source>
        <dbReference type="ARBA" id="ARBA00022692"/>
    </source>
</evidence>
<dbReference type="Pfam" id="PF07715">
    <property type="entry name" value="Plug"/>
    <property type="match status" value="1"/>
</dbReference>
<dbReference type="GO" id="GO:0015344">
    <property type="term" value="F:siderophore uptake transmembrane transporter activity"/>
    <property type="evidence" value="ECO:0007669"/>
    <property type="project" value="TreeGrafter"/>
</dbReference>
<dbReference type="InterPro" id="IPR036942">
    <property type="entry name" value="Beta-barrel_TonB_sf"/>
</dbReference>
<dbReference type="PANTHER" id="PTHR32552">
    <property type="entry name" value="FERRICHROME IRON RECEPTOR-RELATED"/>
    <property type="match status" value="1"/>
</dbReference>
<dbReference type="SUPFAM" id="SSF56935">
    <property type="entry name" value="Porins"/>
    <property type="match status" value="1"/>
</dbReference>
<feature type="signal peptide" evidence="16">
    <location>
        <begin position="1"/>
        <end position="31"/>
    </location>
</feature>
<keyword evidence="7 16" id="KW-0732">Signal</keyword>
<evidence type="ECO:0000256" key="8">
    <source>
        <dbReference type="ARBA" id="ARBA00023004"/>
    </source>
</evidence>
<evidence type="ECO:0000256" key="3">
    <source>
        <dbReference type="ARBA" id="ARBA00022448"/>
    </source>
</evidence>
<evidence type="ECO:0000256" key="11">
    <source>
        <dbReference type="ARBA" id="ARBA00023136"/>
    </source>
</evidence>
<dbReference type="InterPro" id="IPR012910">
    <property type="entry name" value="Plug_dom"/>
</dbReference>
<dbReference type="AlphaFoldDB" id="W9V7C8"/>
<name>W9V7C8_9GAMM</name>
<evidence type="ECO:0000256" key="10">
    <source>
        <dbReference type="ARBA" id="ARBA00023077"/>
    </source>
</evidence>
<protein>
    <submittedName>
        <fullName evidence="19">TonB-dependent receptor Fiu</fullName>
    </submittedName>
</protein>
<keyword evidence="10 15" id="KW-0798">TonB box</keyword>
<dbReference type="Gene3D" id="2.40.170.20">
    <property type="entry name" value="TonB-dependent receptor, beta-barrel domain"/>
    <property type="match status" value="1"/>
</dbReference>
<dbReference type="InterPro" id="IPR000531">
    <property type="entry name" value="Beta-barrel_TonB"/>
</dbReference>
<keyword evidence="11 14" id="KW-0472">Membrane</keyword>
<dbReference type="PATRIC" id="fig|1229521.3.peg.887"/>
<evidence type="ECO:0000256" key="5">
    <source>
        <dbReference type="ARBA" id="ARBA00022496"/>
    </source>
</evidence>
<evidence type="ECO:0000313" key="20">
    <source>
        <dbReference type="Proteomes" id="UP000019464"/>
    </source>
</evidence>
<keyword evidence="3 14" id="KW-0813">Transport</keyword>
<evidence type="ECO:0000256" key="4">
    <source>
        <dbReference type="ARBA" id="ARBA00022452"/>
    </source>
</evidence>
<dbReference type="CDD" id="cd01347">
    <property type="entry name" value="ligand_gated_channel"/>
    <property type="match status" value="1"/>
</dbReference>
<dbReference type="PROSITE" id="PS52016">
    <property type="entry name" value="TONB_DEPENDENT_REC_3"/>
    <property type="match status" value="1"/>
</dbReference>
<dbReference type="InterPro" id="IPR039426">
    <property type="entry name" value="TonB-dep_rcpt-like"/>
</dbReference>
<dbReference type="GO" id="GO:0038023">
    <property type="term" value="F:signaling receptor activity"/>
    <property type="evidence" value="ECO:0007669"/>
    <property type="project" value="InterPro"/>
</dbReference>
<keyword evidence="4 14" id="KW-1134">Transmembrane beta strand</keyword>
<feature type="domain" description="TonB-dependent receptor plug" evidence="18">
    <location>
        <begin position="70"/>
        <end position="167"/>
    </location>
</feature>
<keyword evidence="8" id="KW-0408">Iron</keyword>
<evidence type="ECO:0000256" key="12">
    <source>
        <dbReference type="ARBA" id="ARBA00023170"/>
    </source>
</evidence>
<dbReference type="InterPro" id="IPR010105">
    <property type="entry name" value="TonB_sidphr_rcpt"/>
</dbReference>
<dbReference type="PANTHER" id="PTHR32552:SF68">
    <property type="entry name" value="FERRICHROME OUTER MEMBRANE TRANSPORTER_PHAGE RECEPTOR"/>
    <property type="match status" value="1"/>
</dbReference>
<dbReference type="InterPro" id="IPR037066">
    <property type="entry name" value="Plug_dom_sf"/>
</dbReference>
<sequence length="729" mass="81776">MAIMTFKKKHPLLLLSLSLAPTMTYVTQAHADTQIRAVLPTLMVEALEENDPTRTYVDYQQASVTRNNLDKKQIPQTIDTLDVQKYKLYGSNDLSVMLQGTPGVSTSYDMRGDGIMLRGFSADTGDIYRDGNRESGQVRRSTANVERIEILKGPASVLYGRSGGGGVINMVSKSANFESKSSIGAYAGSYDNQGVVVDINEVISDNWAVRLTGEHGQSESFRSGIKNEIEMLSPSITYDNYEGLTWTAQYTYDKLHRIPDRGPAFENLPDGTSIKTGFAQPGDFVDDKLQVLRSDLKYQLNDQWQMQWAASYREAYQNFDHFYLGTYCASESTVVRTGGSCVGHVGDISQVYYWQETANTTFSNNLSLLGEFMTGSLKHRLTLGFDYSIEQREPKLANENKDRSPIFGYVNPLTGERSSSRGSGDLEIRTHNYSKGTNYGLFVQDLIGLTDDLDLMLGVRYDYYKSLSENRLLASSNPNFERSIDDSTFSPNIGVVWRPFQDHTLYASYSRSFAPFGGRVGVNPISANQNLELFDADPQFNDQYEIGIKSDLLNQRLSTQFAIYDIRKNNIRYRPDPTNDPYTWEVQGQHQSKGLELSFIGRLTDQLYVRGGYGYNEASVKEDKATPANTGKSLAGVARNTGNLFLRYLPNEHSYGEIGVTHVGDSWTNLSNTTKLDGFNRVDAAVGYNIDNWRMSLAVSNLLDKEYWRSSAMPGTPRSLLFRVNYAFD</sequence>
<comment type="similarity">
    <text evidence="2 14 15">Belongs to the TonB-dependent receptor family.</text>
</comment>
<dbReference type="Pfam" id="PF00593">
    <property type="entry name" value="TonB_dep_Rec_b-barrel"/>
    <property type="match status" value="1"/>
</dbReference>
<keyword evidence="12 19" id="KW-0675">Receptor</keyword>
<evidence type="ECO:0000259" key="18">
    <source>
        <dbReference type="Pfam" id="PF07715"/>
    </source>
</evidence>
<keyword evidence="20" id="KW-1185">Reference proteome</keyword>
<comment type="caution">
    <text evidence="19">The sequence shown here is derived from an EMBL/GenBank/DDBJ whole genome shotgun (WGS) entry which is preliminary data.</text>
</comment>
<dbReference type="STRING" id="1229521.D791_00874"/>
<evidence type="ECO:0000259" key="17">
    <source>
        <dbReference type="Pfam" id="PF00593"/>
    </source>
</evidence>
<evidence type="ECO:0000256" key="13">
    <source>
        <dbReference type="ARBA" id="ARBA00023237"/>
    </source>
</evidence>
<organism evidence="19 20">
    <name type="scientific">Nitrincola nitratireducens</name>
    <dbReference type="NCBI Taxonomy" id="1229521"/>
    <lineage>
        <taxon>Bacteria</taxon>
        <taxon>Pseudomonadati</taxon>
        <taxon>Pseudomonadota</taxon>
        <taxon>Gammaproteobacteria</taxon>
        <taxon>Oceanospirillales</taxon>
        <taxon>Oceanospirillaceae</taxon>
        <taxon>Nitrincola</taxon>
    </lineage>
</organism>
<evidence type="ECO:0000256" key="16">
    <source>
        <dbReference type="SAM" id="SignalP"/>
    </source>
</evidence>
<accession>W9V7C8</accession>